<dbReference type="EMBL" id="JACMSC010000006">
    <property type="protein sequence ID" value="KAG6517525.1"/>
    <property type="molecule type" value="Genomic_DNA"/>
</dbReference>
<dbReference type="Proteomes" id="UP000734854">
    <property type="component" value="Unassembled WGS sequence"/>
</dbReference>
<name>A0A8J5HI76_ZINOF</name>
<proteinExistence type="predicted"/>
<dbReference type="AlphaFoldDB" id="A0A8J5HI76"/>
<dbReference type="PANTHER" id="PTHR47592:SF29">
    <property type="entry name" value="ZINC FINGER, CCHC-TYPE"/>
    <property type="match status" value="1"/>
</dbReference>
<reference evidence="1 2" key="1">
    <citation type="submission" date="2020-08" db="EMBL/GenBank/DDBJ databases">
        <title>Plant Genome Project.</title>
        <authorList>
            <person name="Zhang R.-G."/>
        </authorList>
    </citation>
    <scope>NUCLEOTIDE SEQUENCE [LARGE SCALE GENOMIC DNA]</scope>
    <source>
        <tissue evidence="1">Rhizome</tissue>
    </source>
</reference>
<organism evidence="1 2">
    <name type="scientific">Zingiber officinale</name>
    <name type="common">Ginger</name>
    <name type="synonym">Amomum zingiber</name>
    <dbReference type="NCBI Taxonomy" id="94328"/>
    <lineage>
        <taxon>Eukaryota</taxon>
        <taxon>Viridiplantae</taxon>
        <taxon>Streptophyta</taxon>
        <taxon>Embryophyta</taxon>
        <taxon>Tracheophyta</taxon>
        <taxon>Spermatophyta</taxon>
        <taxon>Magnoliopsida</taxon>
        <taxon>Liliopsida</taxon>
        <taxon>Zingiberales</taxon>
        <taxon>Zingiberaceae</taxon>
        <taxon>Zingiber</taxon>
    </lineage>
</organism>
<sequence>MLPSKISSAIKDLTSSIVKLDRFDGGNFIRWKKRVHFLWMALKMVYVLNTLKTTYKGEEEETLGELHAKQKWETNDEICRGHILNVMEDNLFDVYHTVGTAKELWWRITCSCLVPALGPATVAPIVSNNTVEFSFGWQCCSDHLSDSKGFSGNGLIQKQTD</sequence>
<dbReference type="Pfam" id="PF14223">
    <property type="entry name" value="Retrotran_gag_2"/>
    <property type="match status" value="1"/>
</dbReference>
<protein>
    <submittedName>
        <fullName evidence="1">Uncharacterized protein</fullName>
    </submittedName>
</protein>
<gene>
    <name evidence="1" type="ORF">ZIOFF_020917</name>
</gene>
<evidence type="ECO:0000313" key="2">
    <source>
        <dbReference type="Proteomes" id="UP000734854"/>
    </source>
</evidence>
<evidence type="ECO:0000313" key="1">
    <source>
        <dbReference type="EMBL" id="KAG6517525.1"/>
    </source>
</evidence>
<comment type="caution">
    <text evidence="1">The sequence shown here is derived from an EMBL/GenBank/DDBJ whole genome shotgun (WGS) entry which is preliminary data.</text>
</comment>
<accession>A0A8J5HI76</accession>
<keyword evidence="2" id="KW-1185">Reference proteome</keyword>
<dbReference type="PANTHER" id="PTHR47592">
    <property type="entry name" value="PBF68 PROTEIN"/>
    <property type="match status" value="1"/>
</dbReference>